<gene>
    <name evidence="1" type="ORF">Goari_024383</name>
</gene>
<proteinExistence type="predicted"/>
<comment type="caution">
    <text evidence="1">The sequence shown here is derived from an EMBL/GenBank/DDBJ whole genome shotgun (WGS) entry which is preliminary data.</text>
</comment>
<sequence length="246" mass="26893">MVCFSCERYGHSKEVWSQGSIVVDSSREKDLMIGISYAISGSMVDTDKFYPWMLVERKTRHNPHEHNNFGKSSSGRKVQKIVGLKDTGSVVPSDVLGQRVGGMGDMVTFIPTSFRVLDTKKYITVVFQENSNPNLTKVHVDNEAFKSGMSSIPIKGWDSGGKVIGSKKGWKINKTLKGSSNRFKVLGSSRVSLAGSMLLATALISSELDGQVIKKTVMNSGFKVDAIIAILGLKRSHRVEVVGFSS</sequence>
<keyword evidence="2" id="KW-1185">Reference proteome</keyword>
<dbReference type="AlphaFoldDB" id="A0A7J8X5X9"/>
<dbReference type="EMBL" id="JABFAA010000005">
    <property type="protein sequence ID" value="MBA0682687.1"/>
    <property type="molecule type" value="Genomic_DNA"/>
</dbReference>
<organism evidence="1 2">
    <name type="scientific">Gossypium aridum</name>
    <name type="common">American cotton</name>
    <name type="synonym">Erioxylum aridum</name>
    <dbReference type="NCBI Taxonomy" id="34290"/>
    <lineage>
        <taxon>Eukaryota</taxon>
        <taxon>Viridiplantae</taxon>
        <taxon>Streptophyta</taxon>
        <taxon>Embryophyta</taxon>
        <taxon>Tracheophyta</taxon>
        <taxon>Spermatophyta</taxon>
        <taxon>Magnoliopsida</taxon>
        <taxon>eudicotyledons</taxon>
        <taxon>Gunneridae</taxon>
        <taxon>Pentapetalae</taxon>
        <taxon>rosids</taxon>
        <taxon>malvids</taxon>
        <taxon>Malvales</taxon>
        <taxon>Malvaceae</taxon>
        <taxon>Malvoideae</taxon>
        <taxon>Gossypium</taxon>
    </lineage>
</organism>
<name>A0A7J8X5X9_GOSAI</name>
<evidence type="ECO:0000313" key="2">
    <source>
        <dbReference type="Proteomes" id="UP000593577"/>
    </source>
</evidence>
<evidence type="ECO:0000313" key="1">
    <source>
        <dbReference type="EMBL" id="MBA0682687.1"/>
    </source>
</evidence>
<protein>
    <submittedName>
        <fullName evidence="1">Uncharacterized protein</fullName>
    </submittedName>
</protein>
<accession>A0A7J8X5X9</accession>
<reference evidence="1 2" key="1">
    <citation type="journal article" date="2019" name="Genome Biol. Evol.">
        <title>Insights into the evolution of the New World diploid cottons (Gossypium, subgenus Houzingenia) based on genome sequencing.</title>
        <authorList>
            <person name="Grover C.E."/>
            <person name="Arick M.A. 2nd"/>
            <person name="Thrash A."/>
            <person name="Conover J.L."/>
            <person name="Sanders W.S."/>
            <person name="Peterson D.G."/>
            <person name="Frelichowski J.E."/>
            <person name="Scheffler J.A."/>
            <person name="Scheffler B.E."/>
            <person name="Wendel J.F."/>
        </authorList>
    </citation>
    <scope>NUCLEOTIDE SEQUENCE [LARGE SCALE GENOMIC DNA]</scope>
    <source>
        <strain evidence="1">185</strain>
        <tissue evidence="1">Leaf</tissue>
    </source>
</reference>
<dbReference type="Proteomes" id="UP000593577">
    <property type="component" value="Unassembled WGS sequence"/>
</dbReference>
<feature type="non-terminal residue" evidence="1">
    <location>
        <position position="246"/>
    </location>
</feature>